<dbReference type="PROSITE" id="PS01081">
    <property type="entry name" value="HTH_TETR_1"/>
    <property type="match status" value="1"/>
</dbReference>
<name>A0ABT9P9Y0_9ACTN</name>
<dbReference type="PANTHER" id="PTHR30055:SF234">
    <property type="entry name" value="HTH-TYPE TRANSCRIPTIONAL REGULATOR BETI"/>
    <property type="match status" value="1"/>
</dbReference>
<dbReference type="InterPro" id="IPR050109">
    <property type="entry name" value="HTH-type_TetR-like_transc_reg"/>
</dbReference>
<dbReference type="Gene3D" id="1.10.357.10">
    <property type="entry name" value="Tetracycline Repressor, domain 2"/>
    <property type="match status" value="1"/>
</dbReference>
<dbReference type="Pfam" id="PF00440">
    <property type="entry name" value="TetR_N"/>
    <property type="match status" value="1"/>
</dbReference>
<feature type="DNA-binding region" description="H-T-H motif" evidence="4">
    <location>
        <begin position="15"/>
        <end position="34"/>
    </location>
</feature>
<evidence type="ECO:0000259" key="5">
    <source>
        <dbReference type="PROSITE" id="PS50977"/>
    </source>
</evidence>
<dbReference type="PROSITE" id="PS50977">
    <property type="entry name" value="HTH_TETR_2"/>
    <property type="match status" value="1"/>
</dbReference>
<gene>
    <name evidence="6" type="ORF">J2S57_005255</name>
</gene>
<proteinExistence type="predicted"/>
<evidence type="ECO:0000256" key="4">
    <source>
        <dbReference type="PROSITE-ProRule" id="PRU00335"/>
    </source>
</evidence>
<evidence type="ECO:0000256" key="1">
    <source>
        <dbReference type="ARBA" id="ARBA00023015"/>
    </source>
</evidence>
<evidence type="ECO:0000313" key="7">
    <source>
        <dbReference type="Proteomes" id="UP001235712"/>
    </source>
</evidence>
<reference evidence="6 7" key="1">
    <citation type="submission" date="2023-07" db="EMBL/GenBank/DDBJ databases">
        <title>Sequencing the genomes of 1000 actinobacteria strains.</title>
        <authorList>
            <person name="Klenk H.-P."/>
        </authorList>
    </citation>
    <scope>NUCLEOTIDE SEQUENCE [LARGE SCALE GENOMIC DNA]</scope>
    <source>
        <strain evidence="6 7">DSM 44388</strain>
    </source>
</reference>
<dbReference type="InterPro" id="IPR001647">
    <property type="entry name" value="HTH_TetR"/>
</dbReference>
<dbReference type="InterPro" id="IPR009057">
    <property type="entry name" value="Homeodomain-like_sf"/>
</dbReference>
<keyword evidence="2 4" id="KW-0238">DNA-binding</keyword>
<protein>
    <submittedName>
        <fullName evidence="6">AcrR family transcriptional regulator</fullName>
    </submittedName>
</protein>
<organism evidence="6 7">
    <name type="scientific">Kineosporia succinea</name>
    <dbReference type="NCBI Taxonomy" id="84632"/>
    <lineage>
        <taxon>Bacteria</taxon>
        <taxon>Bacillati</taxon>
        <taxon>Actinomycetota</taxon>
        <taxon>Actinomycetes</taxon>
        <taxon>Kineosporiales</taxon>
        <taxon>Kineosporiaceae</taxon>
        <taxon>Kineosporia</taxon>
    </lineage>
</organism>
<dbReference type="EMBL" id="JAUSQZ010000001">
    <property type="protein sequence ID" value="MDP9829506.1"/>
    <property type="molecule type" value="Genomic_DNA"/>
</dbReference>
<dbReference type="RefSeq" id="WP_307247741.1">
    <property type="nucleotide sequence ID" value="NZ_JAUSQZ010000001.1"/>
</dbReference>
<dbReference type="SUPFAM" id="SSF46689">
    <property type="entry name" value="Homeodomain-like"/>
    <property type="match status" value="1"/>
</dbReference>
<keyword evidence="3" id="KW-0804">Transcription</keyword>
<keyword evidence="1" id="KW-0805">Transcription regulation</keyword>
<feature type="domain" description="HTH tetR-type" evidence="5">
    <location>
        <begin position="1"/>
        <end position="52"/>
    </location>
</feature>
<dbReference type="InterPro" id="IPR023772">
    <property type="entry name" value="DNA-bd_HTH_TetR-type_CS"/>
</dbReference>
<dbReference type="Proteomes" id="UP001235712">
    <property type="component" value="Unassembled WGS sequence"/>
</dbReference>
<evidence type="ECO:0000256" key="2">
    <source>
        <dbReference type="ARBA" id="ARBA00023125"/>
    </source>
</evidence>
<comment type="caution">
    <text evidence="6">The sequence shown here is derived from an EMBL/GenBank/DDBJ whole genome shotgun (WGS) entry which is preliminary data.</text>
</comment>
<dbReference type="PANTHER" id="PTHR30055">
    <property type="entry name" value="HTH-TYPE TRANSCRIPTIONAL REGULATOR RUTR"/>
    <property type="match status" value="1"/>
</dbReference>
<keyword evidence="7" id="KW-1185">Reference proteome</keyword>
<evidence type="ECO:0000313" key="6">
    <source>
        <dbReference type="EMBL" id="MDP9829506.1"/>
    </source>
</evidence>
<sequence length="182" mass="20210">MAIRLFLAHGYDAVTVERIAAECGVGRATFFRYFATKADVVFFAFDAVLETMREGLGQAPARRPPNQVVADCVIESTRRALANPVWLDRFVLLDTAPGLRAGTAEHWASWTAQIRAYLDHRLDPERADASLRNAAFAGAVTEAYVESFRRPGVRQDDPEGFIADLEAWLRPLCRSAAAMLRP</sequence>
<dbReference type="Gene3D" id="1.10.10.60">
    <property type="entry name" value="Homeodomain-like"/>
    <property type="match status" value="1"/>
</dbReference>
<evidence type="ECO:0000256" key="3">
    <source>
        <dbReference type="ARBA" id="ARBA00023163"/>
    </source>
</evidence>
<accession>A0ABT9P9Y0</accession>